<evidence type="ECO:0000256" key="2">
    <source>
        <dbReference type="ARBA" id="ARBA00004167"/>
    </source>
</evidence>
<comment type="function">
    <text evidence="1">Exerts its effect at some terminal stage of cytochrome c oxidase synthesis, probably by being involved in the insertion of the copper B into subunit I.</text>
</comment>
<protein>
    <recommendedName>
        <fullName evidence="8">Cytochrome c oxidase assembly protein CtaG</fullName>
    </recommendedName>
</protein>
<evidence type="ECO:0000256" key="4">
    <source>
        <dbReference type="ARBA" id="ARBA00022989"/>
    </source>
</evidence>
<dbReference type="InterPro" id="IPR007533">
    <property type="entry name" value="Cyt_c_oxidase_assmbl_CtaG"/>
</dbReference>
<dbReference type="HAMAP" id="MF_00155">
    <property type="entry name" value="CtaG"/>
    <property type="match status" value="1"/>
</dbReference>
<evidence type="ECO:0000256" key="5">
    <source>
        <dbReference type="ARBA" id="ARBA00023136"/>
    </source>
</evidence>
<dbReference type="InterPro" id="IPR023471">
    <property type="entry name" value="CtaG/Cox11_dom_sf"/>
</dbReference>
<feature type="transmembrane region" description="Helical" evidence="6">
    <location>
        <begin position="12"/>
        <end position="34"/>
    </location>
</feature>
<dbReference type="PIRSF" id="PIRSF005413">
    <property type="entry name" value="COX11"/>
    <property type="match status" value="1"/>
</dbReference>
<evidence type="ECO:0008006" key="8">
    <source>
        <dbReference type="Google" id="ProtNLM"/>
    </source>
</evidence>
<dbReference type="Gene3D" id="2.60.370.10">
    <property type="entry name" value="Ctag/Cox11"/>
    <property type="match status" value="1"/>
</dbReference>
<dbReference type="GO" id="GO:0005507">
    <property type="term" value="F:copper ion binding"/>
    <property type="evidence" value="ECO:0007669"/>
    <property type="project" value="InterPro"/>
</dbReference>
<evidence type="ECO:0000256" key="6">
    <source>
        <dbReference type="SAM" id="Phobius"/>
    </source>
</evidence>
<dbReference type="NCBIfam" id="NF003465">
    <property type="entry name" value="PRK05089.1"/>
    <property type="match status" value="1"/>
</dbReference>
<evidence type="ECO:0000313" key="7">
    <source>
        <dbReference type="EMBL" id="SVB01807.1"/>
    </source>
</evidence>
<accession>A0A382ALF1</accession>
<proteinExistence type="inferred from homology"/>
<organism evidence="7">
    <name type="scientific">marine metagenome</name>
    <dbReference type="NCBI Taxonomy" id="408172"/>
    <lineage>
        <taxon>unclassified sequences</taxon>
        <taxon>metagenomes</taxon>
        <taxon>ecological metagenomes</taxon>
    </lineage>
</organism>
<keyword evidence="4 6" id="KW-1133">Transmembrane helix</keyword>
<dbReference type="PANTHER" id="PTHR21320:SF3">
    <property type="entry name" value="CYTOCHROME C OXIDASE ASSEMBLY PROTEIN COX11, MITOCHONDRIAL-RELATED"/>
    <property type="match status" value="1"/>
</dbReference>
<name>A0A382ALF1_9ZZZZ</name>
<dbReference type="AlphaFoldDB" id="A0A382ALF1"/>
<dbReference type="GO" id="GO:0016020">
    <property type="term" value="C:membrane"/>
    <property type="evidence" value="ECO:0007669"/>
    <property type="project" value="UniProtKB-SubCell"/>
</dbReference>
<dbReference type="PANTHER" id="PTHR21320">
    <property type="entry name" value="CYTOCHROME C OXIDASE ASSEMBLY PROTEIN COX11-RELATED"/>
    <property type="match status" value="1"/>
</dbReference>
<dbReference type="EMBL" id="UINC01025712">
    <property type="protein sequence ID" value="SVB01807.1"/>
    <property type="molecule type" value="Genomic_DNA"/>
</dbReference>
<reference evidence="7" key="1">
    <citation type="submission" date="2018-05" db="EMBL/GenBank/DDBJ databases">
        <authorList>
            <person name="Lanie J.A."/>
            <person name="Ng W.-L."/>
            <person name="Kazmierczak K.M."/>
            <person name="Andrzejewski T.M."/>
            <person name="Davidsen T.M."/>
            <person name="Wayne K.J."/>
            <person name="Tettelin H."/>
            <person name="Glass J.I."/>
            <person name="Rusch D."/>
            <person name="Podicherti R."/>
            <person name="Tsui H.-C.T."/>
            <person name="Winkler M.E."/>
        </authorList>
    </citation>
    <scope>NUCLEOTIDE SEQUENCE</scope>
</reference>
<gene>
    <name evidence="7" type="ORF">METZ01_LOCUS154661</name>
</gene>
<keyword evidence="3 6" id="KW-0812">Transmembrane</keyword>
<comment type="subcellular location">
    <subcellularLocation>
        <location evidence="2">Membrane</location>
        <topology evidence="2">Single-pass membrane protein</topology>
    </subcellularLocation>
</comment>
<keyword evidence="5 6" id="KW-0472">Membrane</keyword>
<evidence type="ECO:0000256" key="3">
    <source>
        <dbReference type="ARBA" id="ARBA00022692"/>
    </source>
</evidence>
<evidence type="ECO:0000256" key="1">
    <source>
        <dbReference type="ARBA" id="ARBA00004007"/>
    </source>
</evidence>
<sequence length="182" mass="20391">MNKILGKRHLNNRAIVSGLLTIVVFMALLTYASVPLYNLFCRVTGFGGTPQISSANNSILLGDMISVRLDANTGSGLDWFFYPEENVHDVRIGENNLVNYIVENNSGYIVTGTSVFNITPNQAGKYFNKIECFCFKSTELQPNEIKVMPVSFFIDPEIKNDVFISNLSEITLSYTFYENSDT</sequence>
<dbReference type="Pfam" id="PF04442">
    <property type="entry name" value="CtaG_Cox11"/>
    <property type="match status" value="1"/>
</dbReference>
<dbReference type="SUPFAM" id="SSF110111">
    <property type="entry name" value="Ctag/Cox11"/>
    <property type="match status" value="1"/>
</dbReference>